<accession>A0A6G7KB48</accession>
<sequence>MIKKSRWISSLLVFQLLCAPVPNILAVVTDNNIETTSVVEEDRQVFIDSHIDIANEVGLRLHVLPELIISEMAILSDWGNHDFVLNNNYFAMVDEEGTYKEYPSIEDSIEDFYININSNVIGVESLDDVIELIEDDAYKVLVSDVLTNYDLSYENDEVVEEPKEEASESDNSEESATDIENSESELIEDVIEEDIQENIEVVEEKEEVVQESSPKKLARVFIANDILNEKNTSYAARIRDYSFDIYTLPEELINAKKVANATSHKNSNFVITKEAETLNGKYSYLTLYGKDIGWIKTNALEPEVTISTKNVTYGAQIVAKNNTVDTLPYGLNGFKTLHRTSEFLGNNIVVTQEMVTRRGTFAYVYRYGKELGWVDINALSKEVINKRIKVNYAAKIVGVNNTIDTLPYGIEGFSTIGRSPDYKNVKVIVNEEATTSRGTFALISINGKEVGWIDKKGLEIETVLKTTNVNYAAKISTKNNTIDTLPYGVYNFKTIDRTSKYYNKNIVVSQEKETSRGTFALISISGKEIGWVDTNALSPEVITSTKGVHYAARIVTKNNSIDTLPYGVRGFTKIAASSQYYGTDIVATEEVVTVRGTFAKVYRYGKLLGWIDTRALNKETVSSTKKTSYTTIISKTGFTIDTLPYGISGFKNVAKSAQYLKQKVTVVEEKTTRRGTFALIKVNGKELGWLDTKAFGYTVFIDPGHGGSDPGATYYGVQEKKINLQVSLKLQKLLQNMGYNVIMLRTTDTSFDFKTERSKIANASGADIFVSVHHNAMPNNSTAHGIETYYYEYDPDYPSKINGAFHNDPQRILQSSKLANSIHNSLISSTKAYNRGVRRDTFAVLRETAIPAVLLELGYMSNRNELNKLTTDSYQNTLAQAIAKGIDNYFK</sequence>
<keyword evidence="7" id="KW-1185">Reference proteome</keyword>
<dbReference type="InterPro" id="IPR025987">
    <property type="entry name" value="GW_dom"/>
</dbReference>
<dbReference type="GO" id="GO:0008745">
    <property type="term" value="F:N-acetylmuramoyl-L-alanine amidase activity"/>
    <property type="evidence" value="ECO:0007669"/>
    <property type="project" value="InterPro"/>
</dbReference>
<dbReference type="EMBL" id="CP049740">
    <property type="protein sequence ID" value="QII82452.1"/>
    <property type="molecule type" value="Genomic_DNA"/>
</dbReference>
<feature type="compositionally biased region" description="Acidic residues" evidence="3">
    <location>
        <begin position="167"/>
        <end position="185"/>
    </location>
</feature>
<evidence type="ECO:0000256" key="3">
    <source>
        <dbReference type="SAM" id="MobiDB-lite"/>
    </source>
</evidence>
<feature type="signal peptide" evidence="4">
    <location>
        <begin position="1"/>
        <end position="26"/>
    </location>
</feature>
<dbReference type="PANTHER" id="PTHR30404:SF0">
    <property type="entry name" value="N-ACETYLMURAMOYL-L-ALANINE AMIDASE AMIC"/>
    <property type="match status" value="1"/>
</dbReference>
<dbReference type="InterPro" id="IPR038200">
    <property type="entry name" value="GW_dom_sf"/>
</dbReference>
<keyword evidence="1 4" id="KW-0732">Signal</keyword>
<evidence type="ECO:0000256" key="2">
    <source>
        <dbReference type="ARBA" id="ARBA00022801"/>
    </source>
</evidence>
<feature type="domain" description="GW" evidence="5">
    <location>
        <begin position="307"/>
        <end position="384"/>
    </location>
</feature>
<gene>
    <name evidence="6" type="ORF">G7057_08400</name>
</gene>
<dbReference type="InterPro" id="IPR002508">
    <property type="entry name" value="MurNAc-LAA_cat"/>
</dbReference>
<dbReference type="Gene3D" id="3.40.630.40">
    <property type="entry name" value="Zn-dependent exopeptidases"/>
    <property type="match status" value="1"/>
</dbReference>
<protein>
    <recommendedName>
        <fullName evidence="5">GW domain-containing protein</fullName>
    </recommendedName>
</protein>
<organism evidence="6 7">
    <name type="scientific">Jeotgalibaca arthritidis</name>
    <dbReference type="NCBI Taxonomy" id="1868794"/>
    <lineage>
        <taxon>Bacteria</taxon>
        <taxon>Bacillati</taxon>
        <taxon>Bacillota</taxon>
        <taxon>Bacilli</taxon>
        <taxon>Lactobacillales</taxon>
        <taxon>Carnobacteriaceae</taxon>
        <taxon>Jeotgalibaca</taxon>
    </lineage>
</organism>
<dbReference type="SUPFAM" id="SSF82057">
    <property type="entry name" value="Prokaryotic SH3-related domain"/>
    <property type="match status" value="6"/>
</dbReference>
<feature type="domain" description="GW" evidence="5">
    <location>
        <begin position="465"/>
        <end position="542"/>
    </location>
</feature>
<feature type="domain" description="GW" evidence="5">
    <location>
        <begin position="386"/>
        <end position="463"/>
    </location>
</feature>
<dbReference type="Pfam" id="PF01520">
    <property type="entry name" value="Amidase_3"/>
    <property type="match status" value="1"/>
</dbReference>
<proteinExistence type="predicted"/>
<dbReference type="SMART" id="SM00646">
    <property type="entry name" value="Ami_3"/>
    <property type="match status" value="1"/>
</dbReference>
<feature type="domain" description="GW" evidence="5">
    <location>
        <begin position="623"/>
        <end position="700"/>
    </location>
</feature>
<dbReference type="Pfam" id="PF13457">
    <property type="entry name" value="GW"/>
    <property type="match status" value="6"/>
</dbReference>
<evidence type="ECO:0000256" key="4">
    <source>
        <dbReference type="SAM" id="SignalP"/>
    </source>
</evidence>
<dbReference type="AlphaFoldDB" id="A0A6G7KB48"/>
<evidence type="ECO:0000256" key="1">
    <source>
        <dbReference type="ARBA" id="ARBA00022729"/>
    </source>
</evidence>
<dbReference type="GO" id="GO:0009253">
    <property type="term" value="P:peptidoglycan catabolic process"/>
    <property type="evidence" value="ECO:0007669"/>
    <property type="project" value="InterPro"/>
</dbReference>
<evidence type="ECO:0000259" key="5">
    <source>
        <dbReference type="PROSITE" id="PS51780"/>
    </source>
</evidence>
<dbReference type="CDD" id="cd02696">
    <property type="entry name" value="MurNAc-LAA"/>
    <property type="match status" value="1"/>
</dbReference>
<dbReference type="InterPro" id="IPR050695">
    <property type="entry name" value="N-acetylmuramoyl_amidase_3"/>
</dbReference>
<feature type="chain" id="PRO_5026311699" description="GW domain-containing protein" evidence="4">
    <location>
        <begin position="27"/>
        <end position="891"/>
    </location>
</feature>
<dbReference type="GO" id="GO:0030288">
    <property type="term" value="C:outer membrane-bounded periplasmic space"/>
    <property type="evidence" value="ECO:0007669"/>
    <property type="project" value="TreeGrafter"/>
</dbReference>
<reference evidence="6 7" key="1">
    <citation type="journal article" date="2017" name="Int. J. Syst. Evol. Microbiol.">
        <title>Jeotgalibaca porci sp. nov. and Jeotgalibaca arthritidis sp. nov., isolated from pigs, and emended description of the genus Jeotgalibaca.</title>
        <authorList>
            <person name="Zamora L."/>
            <person name="Perez-Sancho M."/>
            <person name="Dominguez L."/>
            <person name="Fernandez-Garayzabal J.F."/>
            <person name="Vela A.I."/>
        </authorList>
    </citation>
    <scope>NUCLEOTIDE SEQUENCE [LARGE SCALE GENOMIC DNA]</scope>
    <source>
        <strain evidence="6 7">CECT 9157</strain>
    </source>
</reference>
<name>A0A6G7KB48_9LACT</name>
<dbReference type="SUPFAM" id="SSF53187">
    <property type="entry name" value="Zn-dependent exopeptidases"/>
    <property type="match status" value="1"/>
</dbReference>
<feature type="region of interest" description="Disordered" evidence="3">
    <location>
        <begin position="153"/>
        <end position="185"/>
    </location>
</feature>
<keyword evidence="2" id="KW-0378">Hydrolase</keyword>
<evidence type="ECO:0000313" key="6">
    <source>
        <dbReference type="EMBL" id="QII82452.1"/>
    </source>
</evidence>
<dbReference type="PROSITE" id="PS51780">
    <property type="entry name" value="GW"/>
    <property type="match status" value="6"/>
</dbReference>
<dbReference type="PANTHER" id="PTHR30404">
    <property type="entry name" value="N-ACETYLMURAMOYL-L-ALANINE AMIDASE"/>
    <property type="match status" value="1"/>
</dbReference>
<dbReference type="KEGG" id="jar:G7057_08400"/>
<feature type="domain" description="GW" evidence="5">
    <location>
        <begin position="228"/>
        <end position="305"/>
    </location>
</feature>
<dbReference type="Gene3D" id="2.30.30.170">
    <property type="match status" value="6"/>
</dbReference>
<dbReference type="Proteomes" id="UP000501451">
    <property type="component" value="Chromosome"/>
</dbReference>
<dbReference type="RefSeq" id="WP_166162733.1">
    <property type="nucleotide sequence ID" value="NZ_CP049740.1"/>
</dbReference>
<feature type="domain" description="GW" evidence="5">
    <location>
        <begin position="544"/>
        <end position="621"/>
    </location>
</feature>
<evidence type="ECO:0000313" key="7">
    <source>
        <dbReference type="Proteomes" id="UP000501451"/>
    </source>
</evidence>